<feature type="domain" description="Tripartite ATP-independent periplasmic transporters DctQ component" evidence="10">
    <location>
        <begin position="40"/>
        <end position="170"/>
    </location>
</feature>
<evidence type="ECO:0000256" key="3">
    <source>
        <dbReference type="ARBA" id="ARBA00022475"/>
    </source>
</evidence>
<keyword evidence="5 9" id="KW-0812">Transmembrane</keyword>
<feature type="transmembrane region" description="Helical" evidence="9">
    <location>
        <begin position="216"/>
        <end position="237"/>
    </location>
</feature>
<feature type="transmembrane region" description="Helical" evidence="9">
    <location>
        <begin position="144"/>
        <end position="164"/>
    </location>
</feature>
<dbReference type="InterPro" id="IPR004681">
    <property type="entry name" value="TRAP_DctM"/>
</dbReference>
<sequence>MKPASSASGFGHGESPWSRWASAGTGVISVVAVAGILTGAIVICIDVLGRWLFGSAVVALNEIMSNVFAVAIAATLPAGAARRVNLSIDLLGHMTGPRLSAWLKAAGSILLILFFALLAWRVFGLALRYQSQGRATSILRWPLAPTYFAVSVSMGLAALVQVANAVDDVRQALAVRAGWRSSPVALWLVGTLVAFATAATFWIVTDFAGFSGFVRGNPAFAVILAFLLLWVGVLAQLPLATVTALIGLVGTLAYVGAPAAANTFASDALEFLRNDQVATLPMFLIMGAFAVVAGVSDDLFRVGNAVLGRFRGGLAYATVAGCAGFGAVSGNSIATSATFGRMALPQMKQRGYAPTLSSATVAAGGTLGALVPPSGVIILFALLTEQSIGALFVAAMVPAVLALLLYFGVIFVVLRLDPEAAPAAEPQSLGELLAALRGALPVAILFAVVIGGLYGGVFTATESAAAGAVGSFLLALARGRLNRQSLLAVFSEITASTAMIYALIFGALAFSFFVNLGQTPMMAADWIASLDARPVIILAALIVLYLLLGSVMDSFAVMVITVPVVTPLVLGLGYDMLFWGVLMLMVVETGMITPPFGMNLFIIKSLQPDVPLSVVMRGVVPFVVADLLKIVLLVAFPALALWLPSTMN</sequence>
<keyword evidence="4 8" id="KW-0997">Cell inner membrane</keyword>
<feature type="transmembrane region" description="Helical" evidence="9">
    <location>
        <begin position="526"/>
        <end position="548"/>
    </location>
</feature>
<evidence type="ECO:0000259" key="11">
    <source>
        <dbReference type="Pfam" id="PF06808"/>
    </source>
</evidence>
<feature type="transmembrane region" description="Helical" evidence="9">
    <location>
        <begin position="243"/>
        <end position="265"/>
    </location>
</feature>
<keyword evidence="7 9" id="KW-0472">Membrane</keyword>
<feature type="transmembrane region" description="Helical" evidence="9">
    <location>
        <begin position="435"/>
        <end position="457"/>
    </location>
</feature>
<evidence type="ECO:0000313" key="13">
    <source>
        <dbReference type="Proteomes" id="UP000278398"/>
    </source>
</evidence>
<keyword evidence="6 9" id="KW-1133">Transmembrane helix</keyword>
<dbReference type="AlphaFoldDB" id="A0A3S0A0N8"/>
<dbReference type="PANTHER" id="PTHR33362:SF5">
    <property type="entry name" value="C4-DICARBOXYLATE TRAP TRANSPORTER LARGE PERMEASE PROTEIN DCTM"/>
    <property type="match status" value="1"/>
</dbReference>
<dbReference type="EMBL" id="RWKW01000040">
    <property type="protein sequence ID" value="RST86215.1"/>
    <property type="molecule type" value="Genomic_DNA"/>
</dbReference>
<name>A0A3S0A0N8_9HYPH</name>
<evidence type="ECO:0000256" key="7">
    <source>
        <dbReference type="ARBA" id="ARBA00023136"/>
    </source>
</evidence>
<evidence type="ECO:0000259" key="10">
    <source>
        <dbReference type="Pfam" id="PF04290"/>
    </source>
</evidence>
<evidence type="ECO:0000313" key="12">
    <source>
        <dbReference type="EMBL" id="RST86215.1"/>
    </source>
</evidence>
<feature type="transmembrane region" description="Helical" evidence="9">
    <location>
        <begin position="388"/>
        <end position="414"/>
    </location>
</feature>
<keyword evidence="2 8" id="KW-0813">Transport</keyword>
<feature type="transmembrane region" description="Helical" evidence="9">
    <location>
        <begin position="580"/>
        <end position="602"/>
    </location>
</feature>
<feature type="domain" description="TRAP C4-dicarboxylate transport system permease DctM subunit" evidence="11">
    <location>
        <begin position="224"/>
        <end position="639"/>
    </location>
</feature>
<protein>
    <submittedName>
        <fullName evidence="12">TRAP transporter large permease subunit</fullName>
    </submittedName>
</protein>
<evidence type="ECO:0000256" key="2">
    <source>
        <dbReference type="ARBA" id="ARBA00022448"/>
    </source>
</evidence>
<evidence type="ECO:0000256" key="4">
    <source>
        <dbReference type="ARBA" id="ARBA00022519"/>
    </source>
</evidence>
<dbReference type="PANTHER" id="PTHR33362">
    <property type="entry name" value="SIALIC ACID TRAP TRANSPORTER PERMEASE PROTEIN SIAT-RELATED"/>
    <property type="match status" value="1"/>
</dbReference>
<feature type="transmembrane region" description="Helical" evidence="9">
    <location>
        <begin position="493"/>
        <end position="514"/>
    </location>
</feature>
<dbReference type="InterPro" id="IPR055348">
    <property type="entry name" value="DctQ"/>
</dbReference>
<evidence type="ECO:0000256" key="9">
    <source>
        <dbReference type="SAM" id="Phobius"/>
    </source>
</evidence>
<dbReference type="Pfam" id="PF06808">
    <property type="entry name" value="DctM"/>
    <property type="match status" value="1"/>
</dbReference>
<dbReference type="GO" id="GO:0022857">
    <property type="term" value="F:transmembrane transporter activity"/>
    <property type="evidence" value="ECO:0007669"/>
    <property type="project" value="UniProtKB-UniRule"/>
</dbReference>
<feature type="transmembrane region" description="Helical" evidence="9">
    <location>
        <begin position="20"/>
        <end position="45"/>
    </location>
</feature>
<evidence type="ECO:0000256" key="6">
    <source>
        <dbReference type="ARBA" id="ARBA00022989"/>
    </source>
</evidence>
<comment type="caution">
    <text evidence="12">The sequence shown here is derived from an EMBL/GenBank/DDBJ whole genome shotgun (WGS) entry which is preliminary data.</text>
</comment>
<comment type="function">
    <text evidence="8">Part of the tripartite ATP-independent periplasmic (TRAP) transport system.</text>
</comment>
<comment type="subcellular location">
    <subcellularLocation>
        <location evidence="1 8">Cell inner membrane</location>
        <topology evidence="1 8">Multi-pass membrane protein</topology>
    </subcellularLocation>
</comment>
<evidence type="ECO:0000256" key="8">
    <source>
        <dbReference type="RuleBase" id="RU369079"/>
    </source>
</evidence>
<proteinExistence type="predicted"/>
<gene>
    <name evidence="12" type="ORF">EJC49_11645</name>
</gene>
<keyword evidence="13" id="KW-1185">Reference proteome</keyword>
<dbReference type="Proteomes" id="UP000278398">
    <property type="component" value="Unassembled WGS sequence"/>
</dbReference>
<dbReference type="GO" id="GO:0005886">
    <property type="term" value="C:plasma membrane"/>
    <property type="evidence" value="ECO:0007669"/>
    <property type="project" value="UniProtKB-SubCell"/>
</dbReference>
<feature type="transmembrane region" description="Helical" evidence="9">
    <location>
        <begin position="360"/>
        <end position="382"/>
    </location>
</feature>
<feature type="transmembrane region" description="Helical" evidence="9">
    <location>
        <begin position="555"/>
        <end position="574"/>
    </location>
</feature>
<feature type="transmembrane region" description="Helical" evidence="9">
    <location>
        <begin position="184"/>
        <end position="204"/>
    </location>
</feature>
<feature type="transmembrane region" description="Helical" evidence="9">
    <location>
        <begin position="57"/>
        <end position="81"/>
    </location>
</feature>
<accession>A0A3S0A0N8</accession>
<dbReference type="InterPro" id="IPR010656">
    <property type="entry name" value="DctM"/>
</dbReference>
<feature type="transmembrane region" description="Helical" evidence="9">
    <location>
        <begin position="277"/>
        <end position="295"/>
    </location>
</feature>
<dbReference type="NCBIfam" id="TIGR00786">
    <property type="entry name" value="dctM"/>
    <property type="match status" value="1"/>
</dbReference>
<dbReference type="OrthoDB" id="9783448at2"/>
<feature type="transmembrane region" description="Helical" evidence="9">
    <location>
        <begin position="614"/>
        <end position="643"/>
    </location>
</feature>
<reference evidence="12 13" key="1">
    <citation type="submission" date="2018-12" db="EMBL/GenBank/DDBJ databases">
        <title>Mesorhizobium carbonis sp. nov., isolated from coal mine water.</title>
        <authorList>
            <person name="Xin W."/>
            <person name="Xu Z."/>
            <person name="Xiang F."/>
            <person name="Zhang J."/>
            <person name="Xi L."/>
            <person name="Liu J."/>
        </authorList>
    </citation>
    <scope>NUCLEOTIDE SEQUENCE [LARGE SCALE GENOMIC DNA]</scope>
    <source>
        <strain evidence="12 13">B2.3</strain>
    </source>
</reference>
<organism evidence="12 13">
    <name type="scientific">Aquibium carbonis</name>
    <dbReference type="NCBI Taxonomy" id="2495581"/>
    <lineage>
        <taxon>Bacteria</taxon>
        <taxon>Pseudomonadati</taxon>
        <taxon>Pseudomonadota</taxon>
        <taxon>Alphaproteobacteria</taxon>
        <taxon>Hyphomicrobiales</taxon>
        <taxon>Phyllobacteriaceae</taxon>
        <taxon>Aquibium</taxon>
    </lineage>
</organism>
<dbReference type="Pfam" id="PF04290">
    <property type="entry name" value="DctQ"/>
    <property type="match status" value="1"/>
</dbReference>
<keyword evidence="3" id="KW-1003">Cell membrane</keyword>
<evidence type="ECO:0000256" key="5">
    <source>
        <dbReference type="ARBA" id="ARBA00022692"/>
    </source>
</evidence>
<evidence type="ECO:0000256" key="1">
    <source>
        <dbReference type="ARBA" id="ARBA00004429"/>
    </source>
</evidence>
<dbReference type="RefSeq" id="WP_126700102.1">
    <property type="nucleotide sequence ID" value="NZ_RWKW01000040.1"/>
</dbReference>
<feature type="transmembrane region" description="Helical" evidence="9">
    <location>
        <begin position="315"/>
        <end position="339"/>
    </location>
</feature>
<feature type="transmembrane region" description="Helical" evidence="9">
    <location>
        <begin position="101"/>
        <end position="123"/>
    </location>
</feature>